<feature type="domain" description="Thioredoxin" evidence="1">
    <location>
        <begin position="45"/>
        <end position="154"/>
    </location>
</feature>
<dbReference type="Gene3D" id="1.10.720.30">
    <property type="entry name" value="SAP domain"/>
    <property type="match status" value="1"/>
</dbReference>
<keyword evidence="3" id="KW-1185">Reference proteome</keyword>
<dbReference type="GO" id="GO:0005788">
    <property type="term" value="C:endoplasmic reticulum lumen"/>
    <property type="evidence" value="ECO:0007669"/>
    <property type="project" value="TreeGrafter"/>
</dbReference>
<protein>
    <recommendedName>
        <fullName evidence="1">Thioredoxin domain-containing protein</fullName>
    </recommendedName>
</protein>
<dbReference type="InterPro" id="IPR013766">
    <property type="entry name" value="Thioredoxin_domain"/>
</dbReference>
<organism evidence="2 3">
    <name type="scientific">Prototheca wickerhamii</name>
    <dbReference type="NCBI Taxonomy" id="3111"/>
    <lineage>
        <taxon>Eukaryota</taxon>
        <taxon>Viridiplantae</taxon>
        <taxon>Chlorophyta</taxon>
        <taxon>core chlorophytes</taxon>
        <taxon>Trebouxiophyceae</taxon>
        <taxon>Chlorellales</taxon>
        <taxon>Chlorellaceae</taxon>
        <taxon>Prototheca</taxon>
    </lineage>
</organism>
<dbReference type="PRINTS" id="PR00421">
    <property type="entry name" value="THIOREDOXIN"/>
</dbReference>
<dbReference type="PANTHER" id="PTHR45815:SF3">
    <property type="entry name" value="PROTEIN DISULFIDE-ISOMERASE A6"/>
    <property type="match status" value="1"/>
</dbReference>
<dbReference type="SUPFAM" id="SSF52833">
    <property type="entry name" value="Thioredoxin-like"/>
    <property type="match status" value="1"/>
</dbReference>
<dbReference type="GO" id="GO:0034976">
    <property type="term" value="P:response to endoplasmic reticulum stress"/>
    <property type="evidence" value="ECO:0007669"/>
    <property type="project" value="TreeGrafter"/>
</dbReference>
<dbReference type="PROSITE" id="PS51352">
    <property type="entry name" value="THIOREDOXIN_2"/>
    <property type="match status" value="1"/>
</dbReference>
<comment type="caution">
    <text evidence="2">The sequence shown here is derived from an EMBL/GenBank/DDBJ whole genome shotgun (WGS) entry which is preliminary data.</text>
</comment>
<dbReference type="SUPFAM" id="SSF68906">
    <property type="entry name" value="SAP domain"/>
    <property type="match status" value="1"/>
</dbReference>
<evidence type="ECO:0000313" key="2">
    <source>
        <dbReference type="EMBL" id="KAK2075719.1"/>
    </source>
</evidence>
<dbReference type="Pfam" id="PF00085">
    <property type="entry name" value="Thioredoxin"/>
    <property type="match status" value="1"/>
</dbReference>
<dbReference type="Gene3D" id="3.40.30.10">
    <property type="entry name" value="Glutaredoxin"/>
    <property type="match status" value="1"/>
</dbReference>
<evidence type="ECO:0000313" key="3">
    <source>
        <dbReference type="Proteomes" id="UP001255856"/>
    </source>
</evidence>
<dbReference type="Pfam" id="PF10208">
    <property type="entry name" value="ARMET_C"/>
    <property type="match status" value="1"/>
</dbReference>
<name>A0AAD9MFY3_PROWI</name>
<dbReference type="InterPro" id="IPR019345">
    <property type="entry name" value="ARMET_C"/>
</dbReference>
<dbReference type="PROSITE" id="PS00194">
    <property type="entry name" value="THIOREDOXIN_1"/>
    <property type="match status" value="1"/>
</dbReference>
<evidence type="ECO:0000259" key="1">
    <source>
        <dbReference type="PROSITE" id="PS51352"/>
    </source>
</evidence>
<dbReference type="InterPro" id="IPR036249">
    <property type="entry name" value="Thioredoxin-like_sf"/>
</dbReference>
<dbReference type="Proteomes" id="UP001255856">
    <property type="component" value="Unassembled WGS sequence"/>
</dbReference>
<accession>A0AAD9MFY3</accession>
<dbReference type="GO" id="GO:0015035">
    <property type="term" value="F:protein-disulfide reductase activity"/>
    <property type="evidence" value="ECO:0007669"/>
    <property type="project" value="TreeGrafter"/>
</dbReference>
<gene>
    <name evidence="2" type="ORF">QBZ16_001460</name>
</gene>
<dbReference type="EMBL" id="JASFZW010000013">
    <property type="protein sequence ID" value="KAK2075719.1"/>
    <property type="molecule type" value="Genomic_DNA"/>
</dbReference>
<reference evidence="2" key="1">
    <citation type="submission" date="2021-01" db="EMBL/GenBank/DDBJ databases">
        <authorList>
            <person name="Eckstrom K.M.E."/>
        </authorList>
    </citation>
    <scope>NUCLEOTIDE SEQUENCE</scope>
    <source>
        <strain evidence="2">UVCC 0001</strain>
    </source>
</reference>
<dbReference type="CDD" id="cd02961">
    <property type="entry name" value="PDI_a_family"/>
    <property type="match status" value="1"/>
</dbReference>
<sequence>MGRKEVALEAATSTSRRTVFGGGGFPGGGGNQHVQFHFASGDGGMYDGEPAVKKLLTESFPTGKDGHVWLIEFYAPWCGHCRQLAPKWMSLAKALKGIVKVGAVNCEADPGLCQEHGVQGYPTIMSLRPGGQLVAYQGDRSARALKDYALSLLPHDVPTLTTQAELSSFLEQRPTPEWGVSLLLFTTKRGPGPLARSLALRFKGRAAVAEVAEGAAELRALLGVERAPAAVAVCGADPSAAVAHRGELKSEALASFLTGFRDGTKCAAAIRLSPETDLSKFKVKQLRQLLASRGATCPECLEKADFLNRVREVFGLTQASS</sequence>
<dbReference type="InterPro" id="IPR017937">
    <property type="entry name" value="Thioredoxin_CS"/>
</dbReference>
<proteinExistence type="predicted"/>
<dbReference type="AlphaFoldDB" id="A0AAD9MFY3"/>
<dbReference type="InterPro" id="IPR036361">
    <property type="entry name" value="SAP_dom_sf"/>
</dbReference>
<dbReference type="PANTHER" id="PTHR45815">
    <property type="entry name" value="PROTEIN DISULFIDE-ISOMERASE A6"/>
    <property type="match status" value="1"/>
</dbReference>